<reference evidence="1 2" key="1">
    <citation type="submission" date="2015-11" db="EMBL/GenBank/DDBJ databases">
        <title>Long Read and Single Molecule DNA Sequencing Simplifies Genome Assembly and TAL Effector Gene Analysis of Xanthomonas translucens.</title>
        <authorList>
            <person name="Peng Z."/>
            <person name="Hu Y."/>
            <person name="Xie J."/>
            <person name="Potnis N."/>
            <person name="Akhunova A."/>
            <person name="Jones J."/>
            <person name="Liu Z."/>
            <person name="White F."/>
            <person name="Liu S."/>
        </authorList>
    </citation>
    <scope>NUCLEOTIDE SEQUENCE [LARGE SCALE GENOMIC DNA]</scope>
    <source>
        <strain evidence="1 2">B1</strain>
    </source>
</reference>
<gene>
    <name evidence="1" type="ORF">ATB53_15995</name>
</gene>
<evidence type="ECO:0000313" key="2">
    <source>
        <dbReference type="Proteomes" id="UP000055854"/>
    </source>
</evidence>
<dbReference type="RefSeq" id="WP_003467702.1">
    <property type="nucleotide sequence ID" value="NZ_CP074365.1"/>
</dbReference>
<dbReference type="AlphaFoldDB" id="A0A120EY79"/>
<protein>
    <submittedName>
        <fullName evidence="1">Uncharacterized protein</fullName>
    </submittedName>
</protein>
<proteinExistence type="predicted"/>
<dbReference type="EMBL" id="LNTA01000153">
    <property type="protein sequence ID" value="KWV13304.1"/>
    <property type="molecule type" value="Genomic_DNA"/>
</dbReference>
<organism evidence="1 2">
    <name type="scientific">Xanthomonas campestris pv. translucens</name>
    <dbReference type="NCBI Taxonomy" id="343"/>
    <lineage>
        <taxon>Bacteria</taxon>
        <taxon>Pseudomonadati</taxon>
        <taxon>Pseudomonadota</taxon>
        <taxon>Gammaproteobacteria</taxon>
        <taxon>Lysobacterales</taxon>
        <taxon>Lysobacteraceae</taxon>
        <taxon>Xanthomonas</taxon>
        <taxon>Xanthomonas translucens group</taxon>
    </lineage>
</organism>
<dbReference type="OrthoDB" id="7069298at2"/>
<evidence type="ECO:0000313" key="1">
    <source>
        <dbReference type="EMBL" id="KWV13304.1"/>
    </source>
</evidence>
<comment type="caution">
    <text evidence="1">The sequence shown here is derived from an EMBL/GenBank/DDBJ whole genome shotgun (WGS) entry which is preliminary data.</text>
</comment>
<dbReference type="GeneID" id="66887743"/>
<accession>A0A120EY79</accession>
<sequence>MQVNRRDADYHHEQLERMTNADLLAVAILQIAYSGSRAQTPDSQRLIQMDCVAVYMSRSEFIVASNTVKLTDEMVRRALNTLDGSIPRSMTVAIANDLADRYAEVKNMHAEMKIVKYFIDYNRQMQGISLGVSKPCCSECAVELDKRGIVYSTTHSTPNRGEWIAPG</sequence>
<name>A0A120EY79_XANCT</name>
<dbReference type="Proteomes" id="UP000055854">
    <property type="component" value="Unassembled WGS sequence"/>
</dbReference>